<dbReference type="Pfam" id="PF12833">
    <property type="entry name" value="HTH_18"/>
    <property type="match status" value="1"/>
</dbReference>
<evidence type="ECO:0000256" key="3">
    <source>
        <dbReference type="ARBA" id="ARBA00023163"/>
    </source>
</evidence>
<keyword evidence="2" id="KW-0238">DNA-binding</keyword>
<feature type="domain" description="HTH araC/xylS-type" evidence="4">
    <location>
        <begin position="213"/>
        <end position="313"/>
    </location>
</feature>
<evidence type="ECO:0000256" key="1">
    <source>
        <dbReference type="ARBA" id="ARBA00023015"/>
    </source>
</evidence>
<dbReference type="SMART" id="SM00342">
    <property type="entry name" value="HTH_ARAC"/>
    <property type="match status" value="1"/>
</dbReference>
<dbReference type="InterPro" id="IPR009057">
    <property type="entry name" value="Homeodomain-like_sf"/>
</dbReference>
<sequence>MDKTFSTLEQRSNSSFGYWNRAVADTYFDMHLSYQNSEHFNGVLEAWDLSVVQLSCMTSDGAIYKRVQKDCSTNERQVLVTLPVQSEIEFSQLGRTTRCDPGQFLLELSEEPFVFGHSRHNEMWVLKIPVSSLRARIGEPKRFCARSYDAQEGVGGLLGDYFRLTMRHREMAYDANVRALMGAHFVDLLALSLQGHPDALQSSQSAVRDAHLARIEEYVRKNLCDPDLAPDSIAQACGISLRYLHLLFKDAEASVCQWIREKRLQSAYEMLQKAAPQTSIAQIAYAVGFSDHAQFSNAFRKKFGQAPSELRAPKMARGAGRVPVAGIEIASGAISRTHH</sequence>
<dbReference type="PANTHER" id="PTHR46796">
    <property type="entry name" value="HTH-TYPE TRANSCRIPTIONAL ACTIVATOR RHAS-RELATED"/>
    <property type="match status" value="1"/>
</dbReference>
<dbReference type="Proteomes" id="UP001222770">
    <property type="component" value="Unassembled WGS sequence"/>
</dbReference>
<dbReference type="InterPro" id="IPR035418">
    <property type="entry name" value="AraC-bd_2"/>
</dbReference>
<organism evidence="5 6">
    <name type="scientific">Novosphingobium cyanobacteriorum</name>
    <dbReference type="NCBI Taxonomy" id="3024215"/>
    <lineage>
        <taxon>Bacteria</taxon>
        <taxon>Pseudomonadati</taxon>
        <taxon>Pseudomonadota</taxon>
        <taxon>Alphaproteobacteria</taxon>
        <taxon>Sphingomonadales</taxon>
        <taxon>Sphingomonadaceae</taxon>
        <taxon>Novosphingobium</taxon>
    </lineage>
</organism>
<dbReference type="InterPro" id="IPR050204">
    <property type="entry name" value="AraC_XylS_family_regulators"/>
</dbReference>
<comment type="caution">
    <text evidence="5">The sequence shown here is derived from an EMBL/GenBank/DDBJ whole genome shotgun (WGS) entry which is preliminary data.</text>
</comment>
<dbReference type="Pfam" id="PF14525">
    <property type="entry name" value="AraC_binding_2"/>
    <property type="match status" value="1"/>
</dbReference>
<dbReference type="RefSeq" id="WP_155706397.1">
    <property type="nucleotide sequence ID" value="NZ_JAROCY010000062.1"/>
</dbReference>
<keyword evidence="3" id="KW-0804">Transcription</keyword>
<accession>A0ABT6CPQ7</accession>
<keyword evidence="6" id="KW-1185">Reference proteome</keyword>
<name>A0ABT6CPQ7_9SPHN</name>
<keyword evidence="1" id="KW-0805">Transcription regulation</keyword>
<evidence type="ECO:0000313" key="6">
    <source>
        <dbReference type="Proteomes" id="UP001222770"/>
    </source>
</evidence>
<dbReference type="PROSITE" id="PS01124">
    <property type="entry name" value="HTH_ARAC_FAMILY_2"/>
    <property type="match status" value="1"/>
</dbReference>
<evidence type="ECO:0000313" key="5">
    <source>
        <dbReference type="EMBL" id="MDF8335908.1"/>
    </source>
</evidence>
<dbReference type="PANTHER" id="PTHR46796:SF6">
    <property type="entry name" value="ARAC SUBFAMILY"/>
    <property type="match status" value="1"/>
</dbReference>
<evidence type="ECO:0000256" key="2">
    <source>
        <dbReference type="ARBA" id="ARBA00023125"/>
    </source>
</evidence>
<evidence type="ECO:0000259" key="4">
    <source>
        <dbReference type="PROSITE" id="PS01124"/>
    </source>
</evidence>
<dbReference type="InterPro" id="IPR020449">
    <property type="entry name" value="Tscrpt_reg_AraC-type_HTH"/>
</dbReference>
<protein>
    <submittedName>
        <fullName evidence="5">Helix-turn-helix domain-containing protein</fullName>
    </submittedName>
</protein>
<dbReference type="EMBL" id="JAROCY010000062">
    <property type="protein sequence ID" value="MDF8335908.1"/>
    <property type="molecule type" value="Genomic_DNA"/>
</dbReference>
<gene>
    <name evidence="5" type="ORF">POM99_22130</name>
</gene>
<dbReference type="Gene3D" id="1.10.10.60">
    <property type="entry name" value="Homeodomain-like"/>
    <property type="match status" value="1"/>
</dbReference>
<proteinExistence type="predicted"/>
<dbReference type="SUPFAM" id="SSF46689">
    <property type="entry name" value="Homeodomain-like"/>
    <property type="match status" value="1"/>
</dbReference>
<dbReference type="InterPro" id="IPR018060">
    <property type="entry name" value="HTH_AraC"/>
</dbReference>
<reference evidence="5 6" key="1">
    <citation type="submission" date="2023-03" db="EMBL/GenBank/DDBJ databases">
        <title>Novosphingobium cyanobacteriorum sp. nov., isolated from a eutrophic reservoir during the Microcystis bloom period.</title>
        <authorList>
            <person name="Kang M."/>
            <person name="Le V."/>
            <person name="Ko S.-R."/>
            <person name="Lee S.-A."/>
            <person name="Ahn C.-Y."/>
        </authorList>
    </citation>
    <scope>NUCLEOTIDE SEQUENCE [LARGE SCALE GENOMIC DNA]</scope>
    <source>
        <strain evidence="5 6">HBC54</strain>
    </source>
</reference>
<dbReference type="PRINTS" id="PR00032">
    <property type="entry name" value="HTHARAC"/>
</dbReference>